<organism evidence="3 4">
    <name type="scientific">Drechmeria coniospora</name>
    <name type="common">Nematophagous fungus</name>
    <name type="synonym">Meria coniospora</name>
    <dbReference type="NCBI Taxonomy" id="98403"/>
    <lineage>
        <taxon>Eukaryota</taxon>
        <taxon>Fungi</taxon>
        <taxon>Dikarya</taxon>
        <taxon>Ascomycota</taxon>
        <taxon>Pezizomycotina</taxon>
        <taxon>Sordariomycetes</taxon>
        <taxon>Hypocreomycetidae</taxon>
        <taxon>Hypocreales</taxon>
        <taxon>Ophiocordycipitaceae</taxon>
        <taxon>Drechmeria</taxon>
    </lineage>
</organism>
<name>A0A151GR33_DRECN</name>
<gene>
    <name evidence="3" type="ORF">DCS_00716</name>
</gene>
<feature type="domain" description="SAP" evidence="2">
    <location>
        <begin position="4"/>
        <end position="38"/>
    </location>
</feature>
<dbReference type="STRING" id="98403.A0A151GR33"/>
<evidence type="ECO:0000313" key="3">
    <source>
        <dbReference type="EMBL" id="KYK59584.1"/>
    </source>
</evidence>
<dbReference type="SMART" id="SM00513">
    <property type="entry name" value="SAP"/>
    <property type="match status" value="1"/>
</dbReference>
<dbReference type="AlphaFoldDB" id="A0A151GR33"/>
<dbReference type="InterPro" id="IPR034257">
    <property type="entry name" value="Acinus_RRM"/>
</dbReference>
<dbReference type="InParanoid" id="A0A151GR33"/>
<feature type="region of interest" description="Disordered" evidence="1">
    <location>
        <begin position="406"/>
        <end position="460"/>
    </location>
</feature>
<reference evidence="3 4" key="1">
    <citation type="journal article" date="2016" name="Sci. Rep.">
        <title>Insights into Adaptations to a Near-Obligate Nematode Endoparasitic Lifestyle from the Finished Genome of Drechmeria coniospora.</title>
        <authorList>
            <person name="Zhang L."/>
            <person name="Zhou Z."/>
            <person name="Guo Q."/>
            <person name="Fokkens L."/>
            <person name="Miskei M."/>
            <person name="Pocsi I."/>
            <person name="Zhang W."/>
            <person name="Chen M."/>
            <person name="Wang L."/>
            <person name="Sun Y."/>
            <person name="Donzelli B.G."/>
            <person name="Gibson D.M."/>
            <person name="Nelson D.R."/>
            <person name="Luo J.G."/>
            <person name="Rep M."/>
            <person name="Liu H."/>
            <person name="Yang S."/>
            <person name="Wang J."/>
            <person name="Krasnoff S.B."/>
            <person name="Xu Y."/>
            <person name="Molnar I."/>
            <person name="Lin M."/>
        </authorList>
    </citation>
    <scope>NUCLEOTIDE SEQUENCE [LARGE SCALE GENOMIC DNA]</scope>
    <source>
        <strain evidence="3 4">ARSEF 6962</strain>
    </source>
</reference>
<dbReference type="RefSeq" id="XP_040658936.1">
    <property type="nucleotide sequence ID" value="XM_040798053.1"/>
</dbReference>
<feature type="compositionally biased region" description="Basic and acidic residues" evidence="1">
    <location>
        <begin position="71"/>
        <end position="86"/>
    </location>
</feature>
<feature type="compositionally biased region" description="Basic and acidic residues" evidence="1">
    <location>
        <begin position="181"/>
        <end position="199"/>
    </location>
</feature>
<dbReference type="GO" id="GO:0003676">
    <property type="term" value="F:nucleic acid binding"/>
    <property type="evidence" value="ECO:0007669"/>
    <property type="project" value="InterPro"/>
</dbReference>
<feature type="compositionally biased region" description="Polar residues" evidence="1">
    <location>
        <begin position="37"/>
        <end position="50"/>
    </location>
</feature>
<sequence>MPDWAIHKVVELKAELKRRGLGQAGLKAELVARLQASDEQTTASQEQQQKGLDDADGRALVNELDNVADTEEGHGDGVKPATEMRHGQPAPTENDEQLQQPAAVAHIATVDLQEPMIVENQDNNDSKAGQYAPGEPAAESLSSQLDAGESGNDQGPGSTHETIDSVMEEQNRKRRSASPTPKDEAVKRRRIDESLKDATDNIIRPRAGVGEDSAENAVPESGESPLVADAPIDTRRYDDEVSSDDGGACGAPVHAATSALYINNLMRPLREAELGTHLADLATPAGGVPDENCMVKLYVDSIRTHAFAVFDNMSSAARVRRRLHGRVWPPESTRKALSVDFIPECKVDEWIRIEQEGSTKQQRGHRWEVVYQGKTTGDLAEAALQSSFITPSSPLLSTNRGLAGALAGTRGHQHPVAQSADSHPPPPPSFPGQGQRRGPESQANAHDGRSGGQKRTMATPPISFSVAPRNMVERRLREMRSYYVRNETNLGREINRMHDVVAVVADDVLDAAADCLREVDHSLVRGGNAITPHDEKPGQGLT</sequence>
<dbReference type="InterPro" id="IPR003034">
    <property type="entry name" value="SAP_dom"/>
</dbReference>
<dbReference type="PANTHER" id="PTHR47031:SF3">
    <property type="entry name" value="SAP DOMAIN-CONTAINING PROTEIN"/>
    <property type="match status" value="1"/>
</dbReference>
<dbReference type="Pfam" id="PF02037">
    <property type="entry name" value="SAP"/>
    <property type="match status" value="1"/>
</dbReference>
<evidence type="ECO:0000313" key="4">
    <source>
        <dbReference type="Proteomes" id="UP000076580"/>
    </source>
</evidence>
<dbReference type="InterPro" id="IPR035979">
    <property type="entry name" value="RBD_domain_sf"/>
</dbReference>
<dbReference type="EMBL" id="LAYC01000001">
    <property type="protein sequence ID" value="KYK59584.1"/>
    <property type="molecule type" value="Genomic_DNA"/>
</dbReference>
<comment type="caution">
    <text evidence="3">The sequence shown here is derived from an EMBL/GenBank/DDBJ whole genome shotgun (WGS) entry which is preliminary data.</text>
</comment>
<proteinExistence type="predicted"/>
<dbReference type="GeneID" id="63713359"/>
<dbReference type="Gene3D" id="1.10.720.30">
    <property type="entry name" value="SAP domain"/>
    <property type="match status" value="1"/>
</dbReference>
<accession>A0A151GR33</accession>
<dbReference type="SUPFAM" id="SSF54928">
    <property type="entry name" value="RNA-binding domain, RBD"/>
    <property type="match status" value="1"/>
</dbReference>
<evidence type="ECO:0000259" key="2">
    <source>
        <dbReference type="SMART" id="SM00513"/>
    </source>
</evidence>
<feature type="region of interest" description="Disordered" evidence="1">
    <location>
        <begin position="36"/>
        <end position="232"/>
    </location>
</feature>
<dbReference type="Proteomes" id="UP000076580">
    <property type="component" value="Chromosome 01"/>
</dbReference>
<feature type="compositionally biased region" description="Polar residues" evidence="1">
    <location>
        <begin position="140"/>
        <end position="160"/>
    </location>
</feature>
<dbReference type="CDD" id="cd12432">
    <property type="entry name" value="RRM_ACINU"/>
    <property type="match status" value="1"/>
</dbReference>
<protein>
    <recommendedName>
        <fullName evidence="2">SAP domain-containing protein</fullName>
    </recommendedName>
</protein>
<evidence type="ECO:0000256" key="1">
    <source>
        <dbReference type="SAM" id="MobiDB-lite"/>
    </source>
</evidence>
<dbReference type="PANTHER" id="PTHR47031">
    <property type="entry name" value="SAP DNA-BINDING DOMAIN-CONTAINING PROTEIN"/>
    <property type="match status" value="1"/>
</dbReference>
<keyword evidence="4" id="KW-1185">Reference proteome</keyword>
<dbReference type="InterPro" id="IPR036361">
    <property type="entry name" value="SAP_dom_sf"/>
</dbReference>
<dbReference type="SUPFAM" id="SSF68906">
    <property type="entry name" value="SAP domain"/>
    <property type="match status" value="1"/>
</dbReference>